<dbReference type="AlphaFoldDB" id="A0AAD1XZP0"/>
<dbReference type="CDD" id="cd00044">
    <property type="entry name" value="CysPc"/>
    <property type="match status" value="1"/>
</dbReference>
<keyword evidence="8 11" id="KW-0788">Thiol protease</keyword>
<feature type="active site" evidence="10 11">
    <location>
        <position position="203"/>
    </location>
</feature>
<dbReference type="PROSITE" id="PS00139">
    <property type="entry name" value="THIOL_PROTEASE_CYS"/>
    <property type="match status" value="1"/>
</dbReference>
<dbReference type="SUPFAM" id="SSF54001">
    <property type="entry name" value="Cysteine proteinases"/>
    <property type="match status" value="1"/>
</dbReference>
<evidence type="ECO:0000256" key="7">
    <source>
        <dbReference type="ARBA" id="ARBA00022801"/>
    </source>
</evidence>
<gene>
    <name evidence="14" type="ORF">ECRASSUSDP1_LOCUS23985</name>
</gene>
<keyword evidence="3 11" id="KW-0645">Protease</keyword>
<dbReference type="InterPro" id="IPR022684">
    <property type="entry name" value="Calpain_cysteine_protease"/>
</dbReference>
<keyword evidence="9" id="KW-0862">Zinc</keyword>
<dbReference type="EMBL" id="CAMPGE010024690">
    <property type="protein sequence ID" value="CAI2382511.1"/>
    <property type="molecule type" value="Genomic_DNA"/>
</dbReference>
<dbReference type="PANTHER" id="PTHR10183:SF379">
    <property type="entry name" value="CALPAIN-5"/>
    <property type="match status" value="1"/>
</dbReference>
<feature type="active site" evidence="10 11">
    <location>
        <position position="369"/>
    </location>
</feature>
<evidence type="ECO:0000256" key="1">
    <source>
        <dbReference type="ARBA" id="ARBA00007623"/>
    </source>
</evidence>
<dbReference type="GO" id="GO:0006508">
    <property type="term" value="P:proteolysis"/>
    <property type="evidence" value="ECO:0007669"/>
    <property type="project" value="UniProtKB-KW"/>
</dbReference>
<comment type="similarity">
    <text evidence="1">Belongs to the peptidase C2 family.</text>
</comment>
<sequence length="475" mass="54941">MSTTKKIKYPSGLRIYRTFDKTSEVWTIDNRALSIAEFTLDIGDSSNCTLDNAPGETTQTVVVPSKQRSEEIYITKTFPWSLELKFSLTETPLPFEEQKSALDQFKVEWNEKVEVSEKYFKKIPYEVLTQQQIADEMAKLGQENFIDPHFPPRDTSLYNVVEDQYPFNFIVHWRRPHEFMNNPVVFEDDIDPNDIRQGSLGDCWFLSALSSLAERPAMVRRLFVTQEYNKEGIYQIRMCKNGEWVTVTVDDYIPCRYKGGPMFSRGVGNELWVMLVEKAYAKIHGSYHALTSGSAQHSLADLSGCPTEHISFPKEKEDYEDIEEEAEEIYEKLLEAAQKGHLICTSTHGVDESTEDESPEVEEGLVSGHVYSIIRVREGLGVKLLNIRNPWGEFEWNGAWGNESEEWTEEMKEEFDPILGANDGSFWMCLEDFMMKFNDIAICKIQNYDEIRFKGKFLKVKSKDESHEFALSKFY</sequence>
<dbReference type="SMART" id="SM00230">
    <property type="entry name" value="CysPc"/>
    <property type="match status" value="1"/>
</dbReference>
<dbReference type="GO" id="GO:0004198">
    <property type="term" value="F:calcium-dependent cysteine-type endopeptidase activity"/>
    <property type="evidence" value="ECO:0007669"/>
    <property type="project" value="InterPro"/>
</dbReference>
<keyword evidence="15" id="KW-1185">Reference proteome</keyword>
<organism evidence="14 15">
    <name type="scientific">Euplotes crassus</name>
    <dbReference type="NCBI Taxonomy" id="5936"/>
    <lineage>
        <taxon>Eukaryota</taxon>
        <taxon>Sar</taxon>
        <taxon>Alveolata</taxon>
        <taxon>Ciliophora</taxon>
        <taxon>Intramacronucleata</taxon>
        <taxon>Spirotrichea</taxon>
        <taxon>Hypotrichia</taxon>
        <taxon>Euplotida</taxon>
        <taxon>Euplotidae</taxon>
        <taxon>Moneuplotes</taxon>
    </lineage>
</organism>
<keyword evidence="6" id="KW-0863">Zinc-finger</keyword>
<name>A0AAD1XZP0_EUPCR</name>
<evidence type="ECO:0000256" key="12">
    <source>
        <dbReference type="SAM" id="Coils"/>
    </source>
</evidence>
<dbReference type="Pfam" id="PF00648">
    <property type="entry name" value="Peptidase_C2"/>
    <property type="match status" value="1"/>
</dbReference>
<dbReference type="InterPro" id="IPR038765">
    <property type="entry name" value="Papain-like_cys_pep_sf"/>
</dbReference>
<dbReference type="GO" id="GO:0008270">
    <property type="term" value="F:zinc ion binding"/>
    <property type="evidence" value="ECO:0007669"/>
    <property type="project" value="UniProtKB-KW"/>
</dbReference>
<keyword evidence="7 11" id="KW-0378">Hydrolase</keyword>
<evidence type="ECO:0000256" key="8">
    <source>
        <dbReference type="ARBA" id="ARBA00022807"/>
    </source>
</evidence>
<protein>
    <recommendedName>
        <fullName evidence="13">Calpain catalytic domain-containing protein</fullName>
    </recommendedName>
</protein>
<evidence type="ECO:0000256" key="10">
    <source>
        <dbReference type="PIRSR" id="PIRSR622684-1"/>
    </source>
</evidence>
<feature type="coiled-coil region" evidence="12">
    <location>
        <begin position="312"/>
        <end position="339"/>
    </location>
</feature>
<evidence type="ECO:0000256" key="9">
    <source>
        <dbReference type="ARBA" id="ARBA00022833"/>
    </source>
</evidence>
<comment type="caution">
    <text evidence="14">The sequence shown here is derived from an EMBL/GenBank/DDBJ whole genome shotgun (WGS) entry which is preliminary data.</text>
</comment>
<reference evidence="14" key="1">
    <citation type="submission" date="2023-07" db="EMBL/GenBank/DDBJ databases">
        <authorList>
            <consortium name="AG Swart"/>
            <person name="Singh M."/>
            <person name="Singh A."/>
            <person name="Seah K."/>
            <person name="Emmerich C."/>
        </authorList>
    </citation>
    <scope>NUCLEOTIDE SEQUENCE</scope>
    <source>
        <strain evidence="14">DP1</strain>
    </source>
</reference>
<feature type="domain" description="Calpain catalytic" evidence="13">
    <location>
        <begin position="144"/>
        <end position="446"/>
    </location>
</feature>
<feature type="active site" evidence="10 11">
    <location>
        <position position="389"/>
    </location>
</feature>
<evidence type="ECO:0000256" key="2">
    <source>
        <dbReference type="ARBA" id="ARBA00022553"/>
    </source>
</evidence>
<evidence type="ECO:0000259" key="13">
    <source>
        <dbReference type="PROSITE" id="PS50203"/>
    </source>
</evidence>
<evidence type="ECO:0000256" key="6">
    <source>
        <dbReference type="ARBA" id="ARBA00022771"/>
    </source>
</evidence>
<evidence type="ECO:0000256" key="5">
    <source>
        <dbReference type="ARBA" id="ARBA00022737"/>
    </source>
</evidence>
<dbReference type="Proteomes" id="UP001295684">
    <property type="component" value="Unassembled WGS sequence"/>
</dbReference>
<dbReference type="InterPro" id="IPR000169">
    <property type="entry name" value="Pept_cys_AS"/>
</dbReference>
<evidence type="ECO:0000256" key="3">
    <source>
        <dbReference type="ARBA" id="ARBA00022670"/>
    </source>
</evidence>
<accession>A0AAD1XZP0</accession>
<keyword evidence="12" id="KW-0175">Coiled coil</keyword>
<evidence type="ECO:0000313" key="15">
    <source>
        <dbReference type="Proteomes" id="UP001295684"/>
    </source>
</evidence>
<evidence type="ECO:0000256" key="4">
    <source>
        <dbReference type="ARBA" id="ARBA00022723"/>
    </source>
</evidence>
<proteinExistence type="inferred from homology"/>
<dbReference type="Gene3D" id="3.90.70.10">
    <property type="entry name" value="Cysteine proteinases"/>
    <property type="match status" value="1"/>
</dbReference>
<dbReference type="PRINTS" id="PR00704">
    <property type="entry name" value="CALPAIN"/>
</dbReference>
<dbReference type="PANTHER" id="PTHR10183">
    <property type="entry name" value="CALPAIN"/>
    <property type="match status" value="1"/>
</dbReference>
<evidence type="ECO:0000256" key="11">
    <source>
        <dbReference type="PROSITE-ProRule" id="PRU00239"/>
    </source>
</evidence>
<dbReference type="FunFam" id="3.90.70.10:FF:000010">
    <property type="entry name" value="Calpain 15"/>
    <property type="match status" value="1"/>
</dbReference>
<keyword evidence="2" id="KW-0597">Phosphoprotein</keyword>
<keyword evidence="4" id="KW-0479">Metal-binding</keyword>
<dbReference type="InterPro" id="IPR001300">
    <property type="entry name" value="Peptidase_C2_calpain_cat"/>
</dbReference>
<dbReference type="PROSITE" id="PS50203">
    <property type="entry name" value="CALPAIN_CAT"/>
    <property type="match status" value="1"/>
</dbReference>
<evidence type="ECO:0000313" key="14">
    <source>
        <dbReference type="EMBL" id="CAI2382511.1"/>
    </source>
</evidence>
<keyword evidence="5" id="KW-0677">Repeat</keyword>